<comment type="similarity">
    <text evidence="2">Belongs to the cerato-platanin family.</text>
</comment>
<dbReference type="InterPro" id="IPR036908">
    <property type="entry name" value="RlpA-like_sf"/>
</dbReference>
<dbReference type="KEGG" id="scm:SCHCO_02619664"/>
<dbReference type="InterPro" id="IPR010829">
    <property type="entry name" value="Cerato-platanin"/>
</dbReference>
<dbReference type="SUPFAM" id="SSF50685">
    <property type="entry name" value="Barwin-like endoglucanases"/>
    <property type="match status" value="1"/>
</dbReference>
<feature type="signal peptide" evidence="4">
    <location>
        <begin position="1"/>
        <end position="19"/>
    </location>
</feature>
<evidence type="ECO:0000256" key="4">
    <source>
        <dbReference type="SAM" id="SignalP"/>
    </source>
</evidence>
<dbReference type="RefSeq" id="XP_003032879.1">
    <property type="nucleotide sequence ID" value="XM_003032833.1"/>
</dbReference>
<dbReference type="InParanoid" id="D8Q1P7"/>
<dbReference type="Gene3D" id="2.40.40.10">
    <property type="entry name" value="RlpA-like domain"/>
    <property type="match status" value="1"/>
</dbReference>
<keyword evidence="6" id="KW-1185">Reference proteome</keyword>
<dbReference type="OMA" id="CHRLEYG"/>
<name>D8Q1P7_SCHCM</name>
<evidence type="ECO:0000256" key="3">
    <source>
        <dbReference type="ARBA" id="ARBA00022525"/>
    </source>
</evidence>
<evidence type="ECO:0000256" key="1">
    <source>
        <dbReference type="ARBA" id="ARBA00004613"/>
    </source>
</evidence>
<dbReference type="GO" id="GO:0005576">
    <property type="term" value="C:extracellular region"/>
    <property type="evidence" value="ECO:0007669"/>
    <property type="project" value="UniProtKB-SubCell"/>
</dbReference>
<dbReference type="OrthoDB" id="4898945at2759"/>
<dbReference type="GeneID" id="9595979"/>
<dbReference type="AlphaFoldDB" id="D8Q1P7"/>
<dbReference type="VEuPathDB" id="FungiDB:SCHCODRAFT_02619664"/>
<proteinExistence type="inferred from homology"/>
<evidence type="ECO:0000313" key="6">
    <source>
        <dbReference type="Proteomes" id="UP000007431"/>
    </source>
</evidence>
<gene>
    <name evidence="5" type="ORF">SCHCODRAFT_256946</name>
</gene>
<sequence length="142" mass="14843">MKFISAIVAAVAAASAAVATTIRYDPVYDNAGQSLATVSCSDGPYGLLTRGYTTFGSLPQFPHIGAKEGASHGTAECGTCYKLYWTDEFGTTRSIHVLAIDYATSGFNIAQTALDELTGGRAVEKGSIDATVKQVNVKHCGL</sequence>
<dbReference type="eggNOG" id="ENOG502SQTH">
    <property type="taxonomic scope" value="Eukaryota"/>
</dbReference>
<dbReference type="CDD" id="cd22778">
    <property type="entry name" value="DPBB_CEPL-like"/>
    <property type="match status" value="1"/>
</dbReference>
<protein>
    <submittedName>
        <fullName evidence="5">Uncharacterized protein</fullName>
    </submittedName>
</protein>
<reference evidence="5 6" key="1">
    <citation type="journal article" date="2010" name="Nat. Biotechnol.">
        <title>Genome sequence of the model mushroom Schizophyllum commune.</title>
        <authorList>
            <person name="Ohm R.A."/>
            <person name="de Jong J.F."/>
            <person name="Lugones L.G."/>
            <person name="Aerts A."/>
            <person name="Kothe E."/>
            <person name="Stajich J.E."/>
            <person name="de Vries R.P."/>
            <person name="Record E."/>
            <person name="Levasseur A."/>
            <person name="Baker S.E."/>
            <person name="Bartholomew K.A."/>
            <person name="Coutinho P.M."/>
            <person name="Erdmann S."/>
            <person name="Fowler T.J."/>
            <person name="Gathman A.C."/>
            <person name="Lombard V."/>
            <person name="Henrissat B."/>
            <person name="Knabe N."/>
            <person name="Kuees U."/>
            <person name="Lilly W.W."/>
            <person name="Lindquist E."/>
            <person name="Lucas S."/>
            <person name="Magnuson J.K."/>
            <person name="Piumi F."/>
            <person name="Raudaskoski M."/>
            <person name="Salamov A."/>
            <person name="Schmutz J."/>
            <person name="Schwarze F.W.M.R."/>
            <person name="vanKuyk P.A."/>
            <person name="Horton J.S."/>
            <person name="Grigoriev I.V."/>
            <person name="Woesten H.A.B."/>
        </authorList>
    </citation>
    <scope>NUCLEOTIDE SEQUENCE [LARGE SCALE GENOMIC DNA]</scope>
    <source>
        <strain evidence="6">H4-8 / FGSC 9210</strain>
    </source>
</reference>
<evidence type="ECO:0000256" key="2">
    <source>
        <dbReference type="ARBA" id="ARBA00010421"/>
    </source>
</evidence>
<keyword evidence="3" id="KW-0964">Secreted</keyword>
<keyword evidence="4" id="KW-0732">Signal</keyword>
<dbReference type="Proteomes" id="UP000007431">
    <property type="component" value="Unassembled WGS sequence"/>
</dbReference>
<dbReference type="Pfam" id="PF07249">
    <property type="entry name" value="Cerato-platanin"/>
    <property type="match status" value="1"/>
</dbReference>
<dbReference type="HOGENOM" id="CLU_111635_0_0_1"/>
<comment type="subcellular location">
    <subcellularLocation>
        <location evidence="1">Secreted</location>
    </subcellularLocation>
</comment>
<feature type="chain" id="PRO_5003120444" evidence="4">
    <location>
        <begin position="20"/>
        <end position="142"/>
    </location>
</feature>
<dbReference type="EMBL" id="GL377305">
    <property type="protein sequence ID" value="EFI97976.1"/>
    <property type="molecule type" value="Genomic_DNA"/>
</dbReference>
<accession>D8Q1P7</accession>
<organism evidence="6">
    <name type="scientific">Schizophyllum commune (strain H4-8 / FGSC 9210)</name>
    <name type="common">Split gill fungus</name>
    <dbReference type="NCBI Taxonomy" id="578458"/>
    <lineage>
        <taxon>Eukaryota</taxon>
        <taxon>Fungi</taxon>
        <taxon>Dikarya</taxon>
        <taxon>Basidiomycota</taxon>
        <taxon>Agaricomycotina</taxon>
        <taxon>Agaricomycetes</taxon>
        <taxon>Agaricomycetidae</taxon>
        <taxon>Agaricales</taxon>
        <taxon>Schizophyllaceae</taxon>
        <taxon>Schizophyllum</taxon>
    </lineage>
</organism>
<evidence type="ECO:0000313" key="5">
    <source>
        <dbReference type="EMBL" id="EFI97976.1"/>
    </source>
</evidence>